<keyword evidence="1" id="KW-0812">Transmembrane</keyword>
<organism evidence="2 3">
    <name type="scientific">Hyunsoonleella flava</name>
    <dbReference type="NCBI Taxonomy" id="2527939"/>
    <lineage>
        <taxon>Bacteria</taxon>
        <taxon>Pseudomonadati</taxon>
        <taxon>Bacteroidota</taxon>
        <taxon>Flavobacteriia</taxon>
        <taxon>Flavobacteriales</taxon>
        <taxon>Flavobacteriaceae</taxon>
    </lineage>
</organism>
<dbReference type="EMBL" id="SIRT01000005">
    <property type="protein sequence ID" value="TBN03978.1"/>
    <property type="molecule type" value="Genomic_DNA"/>
</dbReference>
<evidence type="ECO:0000256" key="1">
    <source>
        <dbReference type="SAM" id="Phobius"/>
    </source>
</evidence>
<keyword evidence="1" id="KW-0472">Membrane</keyword>
<proteinExistence type="predicted"/>
<dbReference type="AlphaFoldDB" id="A0A4Q9FEY1"/>
<comment type="caution">
    <text evidence="2">The sequence shown here is derived from an EMBL/GenBank/DDBJ whole genome shotgun (WGS) entry which is preliminary data.</text>
</comment>
<accession>A0A4Q9FEY1</accession>
<evidence type="ECO:0000313" key="3">
    <source>
        <dbReference type="Proteomes" id="UP000291142"/>
    </source>
</evidence>
<dbReference type="RefSeq" id="WP_130964048.1">
    <property type="nucleotide sequence ID" value="NZ_SIRT01000005.1"/>
</dbReference>
<dbReference type="Proteomes" id="UP000291142">
    <property type="component" value="Unassembled WGS sequence"/>
</dbReference>
<keyword evidence="3" id="KW-1185">Reference proteome</keyword>
<gene>
    <name evidence="2" type="ORF">EYD45_08165</name>
</gene>
<protein>
    <submittedName>
        <fullName evidence="2">Uncharacterized protein</fullName>
    </submittedName>
</protein>
<feature type="transmembrane region" description="Helical" evidence="1">
    <location>
        <begin position="46"/>
        <end position="66"/>
    </location>
</feature>
<name>A0A4Q9FEY1_9FLAO</name>
<feature type="transmembrane region" description="Helical" evidence="1">
    <location>
        <begin position="12"/>
        <end position="34"/>
    </location>
</feature>
<evidence type="ECO:0000313" key="2">
    <source>
        <dbReference type="EMBL" id="TBN03978.1"/>
    </source>
</evidence>
<keyword evidence="1" id="KW-1133">Transmembrane helix</keyword>
<reference evidence="2 3" key="1">
    <citation type="submission" date="2019-02" db="EMBL/GenBank/DDBJ databases">
        <title>Hyunsoonleella sp., isolated from marine sediment.</title>
        <authorList>
            <person name="Liu B.-T."/>
        </authorList>
    </citation>
    <scope>NUCLEOTIDE SEQUENCE [LARGE SCALE GENOMIC DNA]</scope>
    <source>
        <strain evidence="2 3">T58</strain>
    </source>
</reference>
<sequence length="69" mass="7589">MKSLNDDTFPLILMGLFILLIALTPAIIISLIGSRIKMRRPKTAKILQIIAIVYTIIGFGTCGVILTKM</sequence>